<dbReference type="CDD" id="cd07032">
    <property type="entry name" value="RNAP_I_II_AC40"/>
    <property type="match status" value="1"/>
</dbReference>
<dbReference type="HAMAP" id="MF_00320">
    <property type="entry name" value="RNApol_arch_Rpo3"/>
    <property type="match status" value="1"/>
</dbReference>
<reference evidence="6" key="1">
    <citation type="submission" date="2013-12" db="EMBL/GenBank/DDBJ databases">
        <authorList>
            <person name="Aslett M."/>
        </authorList>
    </citation>
    <scope>NUCLEOTIDE SEQUENCE [LARGE SCALE GENOMIC DNA]</scope>
    <source>
        <strain evidence="6">Lindley</strain>
    </source>
</reference>
<dbReference type="AlphaFoldDB" id="A0A183CES2"/>
<dbReference type="PANTHER" id="PTHR11800:SF13">
    <property type="entry name" value="DNA-DIRECTED RNA POLYMERASES I AND III SUBUNIT RPAC1"/>
    <property type="match status" value="1"/>
</dbReference>
<proteinExistence type="inferred from homology"/>
<feature type="region of interest" description="Disordered" evidence="4">
    <location>
        <begin position="192"/>
        <end position="228"/>
    </location>
</feature>
<dbReference type="GO" id="GO:0003899">
    <property type="term" value="F:DNA-directed RNA polymerase activity"/>
    <property type="evidence" value="ECO:0007669"/>
    <property type="project" value="InterPro"/>
</dbReference>
<dbReference type="InterPro" id="IPR022842">
    <property type="entry name" value="RNAP_Rpo3/Rpb3/RPAC1"/>
</dbReference>
<keyword evidence="6" id="KW-1185">Reference proteome</keyword>
<dbReference type="InterPro" id="IPR033901">
    <property type="entry name" value="RNAPI/III_AC40"/>
</dbReference>
<dbReference type="GO" id="GO:0006351">
    <property type="term" value="P:DNA-templated transcription"/>
    <property type="evidence" value="ECO:0007669"/>
    <property type="project" value="InterPro"/>
</dbReference>
<accession>A0A183CES2</accession>
<evidence type="ECO:0000256" key="3">
    <source>
        <dbReference type="ARBA" id="ARBA00025804"/>
    </source>
</evidence>
<dbReference type="Gene3D" id="3.30.1360.10">
    <property type="entry name" value="RNA polymerase, RBP11-like subunit"/>
    <property type="match status" value="1"/>
</dbReference>
<keyword evidence="2" id="KW-0804">Transcription</keyword>
<organism evidence="6 7">
    <name type="scientific">Globodera pallida</name>
    <name type="common">Potato cyst nematode worm</name>
    <name type="synonym">Heterodera pallida</name>
    <dbReference type="NCBI Taxonomy" id="36090"/>
    <lineage>
        <taxon>Eukaryota</taxon>
        <taxon>Metazoa</taxon>
        <taxon>Ecdysozoa</taxon>
        <taxon>Nematoda</taxon>
        <taxon>Chromadorea</taxon>
        <taxon>Rhabditida</taxon>
        <taxon>Tylenchina</taxon>
        <taxon>Tylenchomorpha</taxon>
        <taxon>Tylenchoidea</taxon>
        <taxon>Heteroderidae</taxon>
        <taxon>Heteroderinae</taxon>
        <taxon>Globodera</taxon>
    </lineage>
</organism>
<dbReference type="Pfam" id="PF01193">
    <property type="entry name" value="RNA_pol_L"/>
    <property type="match status" value="1"/>
</dbReference>
<dbReference type="SUPFAM" id="SSF56553">
    <property type="entry name" value="Insert subdomain of RNA polymerase alpha subunit"/>
    <property type="match status" value="2"/>
</dbReference>
<evidence type="ECO:0000313" key="6">
    <source>
        <dbReference type="Proteomes" id="UP000050741"/>
    </source>
</evidence>
<dbReference type="InterPro" id="IPR050518">
    <property type="entry name" value="Rpo3/RPB3_RNA_Pol_subunit"/>
</dbReference>
<dbReference type="PANTHER" id="PTHR11800">
    <property type="entry name" value="DNA-DIRECTED RNA POLYMERASE"/>
    <property type="match status" value="1"/>
</dbReference>
<dbReference type="InterPro" id="IPR036603">
    <property type="entry name" value="RBP11-like"/>
</dbReference>
<dbReference type="SMART" id="SM00662">
    <property type="entry name" value="RPOLD"/>
    <property type="match status" value="1"/>
</dbReference>
<dbReference type="InterPro" id="IPR011263">
    <property type="entry name" value="DNA-dir_RNA_pol_RpoA/D/Rpb3"/>
</dbReference>
<comment type="similarity">
    <text evidence="3">Belongs to the archaeal Rpo3/eukaryotic RPB3 RNA polymerase subunit family.</text>
</comment>
<dbReference type="Pfam" id="PF01000">
    <property type="entry name" value="RNA_pol_A_bac"/>
    <property type="match status" value="1"/>
</dbReference>
<dbReference type="SUPFAM" id="SSF55257">
    <property type="entry name" value="RBP11-like subunits of RNA polymerase"/>
    <property type="match status" value="1"/>
</dbReference>
<evidence type="ECO:0000313" key="7">
    <source>
        <dbReference type="WBParaSite" id="GPLIN_001137700"/>
    </source>
</evidence>
<name>A0A183CES2_GLOPA</name>
<reference evidence="7" key="3">
    <citation type="submission" date="2016-06" db="UniProtKB">
        <authorList>
            <consortium name="WormBaseParasite"/>
        </authorList>
    </citation>
    <scope>IDENTIFICATION</scope>
</reference>
<feature type="domain" description="DNA-directed RNA polymerase RpoA/D/Rpb3-type" evidence="5">
    <location>
        <begin position="89"/>
        <end position="409"/>
    </location>
</feature>
<dbReference type="GO" id="GO:0005666">
    <property type="term" value="C:RNA polymerase III complex"/>
    <property type="evidence" value="ECO:0007669"/>
    <property type="project" value="TreeGrafter"/>
</dbReference>
<evidence type="ECO:0000256" key="1">
    <source>
        <dbReference type="ARBA" id="ARBA00022478"/>
    </source>
</evidence>
<dbReference type="Gene3D" id="2.170.120.12">
    <property type="entry name" value="DNA-directed RNA polymerase, insert domain"/>
    <property type="match status" value="1"/>
</dbReference>
<protein>
    <submittedName>
        <fullName evidence="7">RPOLD domain-containing protein</fullName>
    </submittedName>
</protein>
<reference evidence="6" key="2">
    <citation type="submission" date="2014-05" db="EMBL/GenBank/DDBJ databases">
        <title>The genome and life-stage specific transcriptomes of Globodera pallida elucidate key aspects of plant parasitism by a cyst nematode.</title>
        <authorList>
            <person name="Cotton J.A."/>
            <person name="Lilley C.J."/>
            <person name="Jones L.M."/>
            <person name="Kikuchi T."/>
            <person name="Reid A.J."/>
            <person name="Thorpe P."/>
            <person name="Tsai I.J."/>
            <person name="Beasley H."/>
            <person name="Blok V."/>
            <person name="Cock P.J.A."/>
            <person name="Van den Akker S.E."/>
            <person name="Holroyd N."/>
            <person name="Hunt M."/>
            <person name="Mantelin S."/>
            <person name="Naghra H."/>
            <person name="Pain A."/>
            <person name="Palomares-Rius J.E."/>
            <person name="Zarowiecki M."/>
            <person name="Berriman M."/>
            <person name="Jones J.T."/>
            <person name="Urwin P.E."/>
        </authorList>
    </citation>
    <scope>NUCLEOTIDE SEQUENCE [LARGE SCALE GENOMIC DNA]</scope>
    <source>
        <strain evidence="6">Lindley</strain>
    </source>
</reference>
<dbReference type="GO" id="GO:0005736">
    <property type="term" value="C:RNA polymerase I complex"/>
    <property type="evidence" value="ECO:0007669"/>
    <property type="project" value="TreeGrafter"/>
</dbReference>
<dbReference type="Proteomes" id="UP000050741">
    <property type="component" value="Unassembled WGS sequence"/>
</dbReference>
<dbReference type="WBParaSite" id="GPLIN_001137700">
    <property type="protein sequence ID" value="GPLIN_001137700"/>
    <property type="gene ID" value="GPLIN_001137700"/>
</dbReference>
<dbReference type="InterPro" id="IPR011262">
    <property type="entry name" value="DNA-dir_RNA_pol_insert"/>
</dbReference>
<dbReference type="GO" id="GO:0046983">
    <property type="term" value="F:protein dimerization activity"/>
    <property type="evidence" value="ECO:0007669"/>
    <property type="project" value="InterPro"/>
</dbReference>
<feature type="region of interest" description="Disordered" evidence="4">
    <location>
        <begin position="1"/>
        <end position="41"/>
    </location>
</feature>
<sequence>MKMEHTTGKKRGGQSSKRLAAQSLERDQPDTLGATGAERNDTDDILIMEEEGMLNTHDPLPFGEGGWDVKKYCGCISMRMVNQSEDELDLEFDLVNVEAPIANALRRVLIAEVPSMAIEKVFLYQNTSCIQDEVFCHRLGLIPIHADARQFAFPPPTNPSATQKMNTDILDEEPPGDAGHNLVFELNVTCPRGSKGRKKSAAKERNAQTIGSGSDSEETPGAAVDGCVREGGGSGNWVVYTGAFEWRPIGDQRRHFAKEAPRLVHNDIILAKLRPGQEIEARCHCVKGIGRDHAKFSPVATATYRLLPQIKLKRHDFDDEQATRLRSCFSTGVIGRDEQTGRVYVRDARADTSSRNVFMHDDLKDAVEMGKKKTHFIFSVESTGALPSHKLVVEACKVMREKVDRLRDQISARLEML</sequence>
<dbReference type="InterPro" id="IPR036643">
    <property type="entry name" value="RNApol_insert_sf"/>
</dbReference>
<keyword evidence="1" id="KW-0240">DNA-directed RNA polymerase</keyword>
<evidence type="ECO:0000256" key="4">
    <source>
        <dbReference type="SAM" id="MobiDB-lite"/>
    </source>
</evidence>
<evidence type="ECO:0000259" key="5">
    <source>
        <dbReference type="SMART" id="SM00662"/>
    </source>
</evidence>
<evidence type="ECO:0000256" key="2">
    <source>
        <dbReference type="ARBA" id="ARBA00023163"/>
    </source>
</evidence>